<dbReference type="STRING" id="137265.SAMN05421684_6851"/>
<feature type="domain" description="Neuraminidase-like" evidence="4">
    <location>
        <begin position="1883"/>
        <end position="2034"/>
    </location>
</feature>
<evidence type="ECO:0000256" key="1">
    <source>
        <dbReference type="SAM" id="MobiDB-lite"/>
    </source>
</evidence>
<evidence type="ECO:0000259" key="5">
    <source>
        <dbReference type="Pfam" id="PF20220"/>
    </source>
</evidence>
<sequence>MRLQGRELRAGMAGDDVKELHIALGRLDYRLPEQEVRHGIFGTSTAQAVAVFQKAQGLLDTAVVDARTAEALDRATEDAEPAVAPPLPRTPIDADPPAPDEPAPVEPSGDEPLAAEPEYLVRGQIIYRGGLPIPNLVVRAIHRDLRREVDLGQATTDARGLFEIHYGLAGLGLPPGRSADLLVRAFQRTDDGTAALVAESKVIYHARKVEKVRLQVDGGPENTWSEYEQLLAEVKPLLGDVAIDSLHETDDDPDVSLLVGKTGQPARRVADLVLAHKLAAHSKVSPELYYGLIRSGLGTNLSEMLAQPAEVQRRALESAVESRIVPGRLADEVDEVPRRLAEAAQQWMLRLRVDDGRTPFGAVLATALPAAPDRTAFAARFLAHRGPVEDFWAGVRDDDRLGPRAESVQLSLRLAALTRSHVPTMQALRERVGRAGFRGLAGLSTEDFEQIIGALPEEQRFPPGIPGGSPQERLTAYAQTLSRIVSDALPTEVLAHRAADDTEQPADARTFWRNVIASDVGFDLRKTNVGTFLSAHPELLSGVADEAGVRAEVAGVRRLFNLTRDYDQVRTLQQAGLDSATAVTRLGTGVFVSRFGDTFGGGAAALVAYEKAATVSGTSLALASSLSPLFQNLGTYALSTPDLSALPDLRTLFGSLDYCDCAHCRSVLSPAAYLTELLTWLGERALADDTTARDVLYARRPDIGEIELTCANTNTSLPYVDLAIELLELLVEPLEGFAVPGSLAGDLDARTISAAVRDAFAANGVPLAGEHVAYVVEPDQHWFLTDHATLYVVRRSAADELEVRLGSYQTRGTDVELAAEAEHQHAPAYQRLRDAIHPSALPLDLWWEEVRAYLDHLGVARTDLMREFAPAASDVDADLAFATEQLALTPVERDLVTGTGAAGTRPPWEHFGLAETGNLVEVFDASAPGGVSTQPLGWLAALSWVRELLKRTELTYQELLDALDTRFVNPDGAVRIESADPADLASCDLAKLRLTNLTVTAASRLRRYVRLRRRLGWRADELDDAIAALASDTPDVDEQLSDTLVLRLSHLVRLRATVGGSIEELCAFWAPLGTRRDDALYHRLFRNPAVLLPLDPAFRLNAQRDELAIVTESPADATIGAHTPTVLAALGLTAAELDLLAGVLPDDTLDLANLGTLHRHARLARGLGLSIRDLLTLREAAGLDPFADTADTVRFVDLASRIRASGLSVSEVDYLLFHQTPLAPAEAELATILTEVRDGLRSIADETAGQPGPAGERLAKALASLRWPIELVERLVALLDGSATYSAALAAAPGDLTVPPGLADRVTYTDGRLLVRGTLTTAERDALLAGSADGDYHAAVAQIFDAPRGYATTYLTAFAWPAFRAPLPAPVAVPADLRERVYHDGPAGQLVSVGPLTETDRNRLLALSADTAFQAAVTRLFEAPATFVPDPGNAFLEEADVSAILDLPQAERFAAVNAPLREYLRLAASRRLVVHHLGEALGVPTRIAERLLTRQVSVAGEPGRPAVEAFLDAAFADSHPDVALSEASFPAPFRTFLRLHKAAALIGGLRLTTTELDWLAAYGDAVPPRSVPWLPGTGATARWLRFDDIPATATARTPGPLAALLRLVELGRIRAGLGEATVGDVLAAAHGPSPASLLALFADRTGSDEAELTTLAGPGILDLDLPDAFRDETGPALIARCLRRMRAIGSSANQCRAFAAPSPDAVDARAARHAAKARYGEADWPAVARPLRDRLRSRQRDALVAYLVTRGHDFADVNSLYRHLLMDCEMDPCMVTSRIKQAIGSVQLFVQRCLLNLEPDVVVDEAVDTGWRDWRWMKSYRVWEANRKVFCYPENWLEPELRDDKTPFFEELESALLQDDVTAEVAEEAFRTYLQRLDGVARLEILGSCREAAADGRPAVLHVFGRTQGMAPTYYHRQRIDGGRWTAWQRIDVDITEPQLLPVVWNRRLYLFWPVFTEGTIPVEPPPDKPVTPKRYFDIQLAWSEFRQGRWQPKQLSSLTVRSAQTPDASPDHGRHAHVLRARVTDPALRVWYEYNNPSTTYDESDDYYGPVTYGFATVNGWYFTGCDAKVQGYSQRIYGLFEPNATVPSGMLFEQVGANPLYLPTGGSAAQEDVALAAPPATFTLSYTHEDAYITGGQTFFFQDAAKTYHVDPSEEVVWDQVWSSPWAFGPLHVDLVNQRYYEPDLATVDGAGPIEPTPMLRALLHGRGAAPSAATRGAADDPVTTALATIDGGRAALVRAQTAELEARARPGATVDAPSTQALRNVIVSRPDKALLTIGEYVDEARALGAGWTVPVAATVHRYHFKTHYHPYACAFLRDLNAGGIERLVRRTAQLRSANPFAGRYQPTDLVLAGPEQQRYPIEDVDFDHRAAYAAYNWELFFHAPLLVALRLSANQRFEEAQRWFHLVFDPTDASNGPVPARFWQTRPFYEQSQPELLAQRIEELLAQLADGSADPALVKQVREWRAQPFQPFAIARLRITAFQRSVVMRYLDNLVAWGDQLFRRDTIESINEATQLYVLAAELLGPRPAGLAPRAAPQVRTAVSLDPELDALSNTLVELEQLIASPAPDSVIVPPDAPPLTLAKMAYFGVPRNDKLLGYWDTVADRLFKIRHCMNIEGVVRQLPLFEPPIDPALLVRATAAGVDIASALADVSAPVPHYRFRTLVQRAGALCQEVKSLGQQLLGALERRDAEALARLRATQERELTDLVEQVRVRQQDEARAQIAALRAARAVAVGRYLHFQRLLGTSAPRTPAEDEPIPLVDPSANAGIAVSEGVRMLRHDRAELSSLSDAHDNTRLSSGSQVGASVFSVLPTVSFDAKPWGVGTGSSWGGPNLGAAASALAGLFGIFAESDSHDAGRSARLAQHVVREHDWVLQSNQAALDIMSIDRQRLAAELRLEIAGAELANHRTQMEHQRAAEEFLRNKFTNRELYEWMVGRLSTVYFQSYQLAYDAAKAAERAFRRDLGVAESEHIRFGYWDSLRKGLLAGEQLQHALGRMEAAYLDQHRREYELTKHVSLAGLHPEALVDLRETGRCYVQIPEAVFDLDRPGDHLRRIRAVSLSIPCTVGPYASVNCSLTLLSSRVRVETGTVPEYAWTGPDDTRFRHSAGGTTTIVTSSGREDAGLFETSLSDERYLPFEGDGAISTWLLELPTPLRQFDYQSITDVVIHLRYTARGGGPALRAAALDELTAQLNAMEVEQGVRGMFRLLSARHEFGNAWQAFLYAPPDPAAPQRFAAVLGIDRFPSMVRDQAVRIAQVAVFFRPAAAYDDSQPFAVLVHPPGGGAPHPVPLQRVDTHLGGLPGGVLDLGPGGVPLDAEAPWTIEVTDVPDDLAEEVEVDGQTVRRLRPGAVTDLGLLVRYVF</sequence>
<evidence type="ECO:0000313" key="7">
    <source>
        <dbReference type="Proteomes" id="UP000199632"/>
    </source>
</evidence>
<dbReference type="OrthoDB" id="9781691at2"/>
<evidence type="ECO:0000259" key="4">
    <source>
        <dbReference type="Pfam" id="PF18413"/>
    </source>
</evidence>
<accession>A0A1H3UA16</accession>
<dbReference type="InterPro" id="IPR036365">
    <property type="entry name" value="PGBD-like_sf"/>
</dbReference>
<feature type="compositionally biased region" description="Pro residues" evidence="1">
    <location>
        <begin position="83"/>
        <end position="105"/>
    </location>
</feature>
<dbReference type="Pfam" id="PF18276">
    <property type="entry name" value="TcA_TcB_BD"/>
    <property type="match status" value="1"/>
</dbReference>
<dbReference type="RefSeq" id="WP_090801248.1">
    <property type="nucleotide sequence ID" value="NZ_BOND01000006.1"/>
</dbReference>
<dbReference type="EMBL" id="FNQB01000004">
    <property type="protein sequence ID" value="SDZ59310.1"/>
    <property type="molecule type" value="Genomic_DNA"/>
</dbReference>
<feature type="domain" description="Peptidoglycan binding-like" evidence="2">
    <location>
        <begin position="14"/>
        <end position="72"/>
    </location>
</feature>
<dbReference type="InterPro" id="IPR041079">
    <property type="entry name" value="Neuraminidase-like"/>
</dbReference>
<reference evidence="7" key="1">
    <citation type="submission" date="2016-10" db="EMBL/GenBank/DDBJ databases">
        <authorList>
            <person name="Varghese N."/>
            <person name="Submissions S."/>
        </authorList>
    </citation>
    <scope>NUCLEOTIDE SEQUENCE [LARGE SCALE GENOMIC DNA]</scope>
    <source>
        <strain evidence="7">DSM 44718</strain>
    </source>
</reference>
<gene>
    <name evidence="6" type="ORF">SAMN05421684_6851</name>
</gene>
<dbReference type="Pfam" id="PF18413">
    <property type="entry name" value="Neuraminidase"/>
    <property type="match status" value="1"/>
</dbReference>
<feature type="region of interest" description="Disordered" evidence="1">
    <location>
        <begin position="72"/>
        <end position="112"/>
    </location>
</feature>
<dbReference type="Pfam" id="PF01471">
    <property type="entry name" value="PG_binding_1"/>
    <property type="match status" value="1"/>
</dbReference>
<dbReference type="InterPro" id="IPR002477">
    <property type="entry name" value="Peptidoglycan-bd-like"/>
</dbReference>
<protein>
    <submittedName>
        <fullName evidence="6">Putative peptidoglycan binding domain-containing protein</fullName>
    </submittedName>
</protein>
<dbReference type="Pfam" id="PF20220">
    <property type="entry name" value="ABC_toxin_N"/>
    <property type="match status" value="1"/>
</dbReference>
<dbReference type="InterPro" id="IPR036366">
    <property type="entry name" value="PGBDSf"/>
</dbReference>
<proteinExistence type="predicted"/>
<organism evidence="6 7">
    <name type="scientific">Asanoa ishikariensis</name>
    <dbReference type="NCBI Taxonomy" id="137265"/>
    <lineage>
        <taxon>Bacteria</taxon>
        <taxon>Bacillati</taxon>
        <taxon>Actinomycetota</taxon>
        <taxon>Actinomycetes</taxon>
        <taxon>Micromonosporales</taxon>
        <taxon>Micromonosporaceae</taxon>
        <taxon>Asanoa</taxon>
    </lineage>
</organism>
<dbReference type="Gene3D" id="1.10.101.10">
    <property type="entry name" value="PGBD-like superfamily/PGBD"/>
    <property type="match status" value="1"/>
</dbReference>
<evidence type="ECO:0000259" key="3">
    <source>
        <dbReference type="Pfam" id="PF18276"/>
    </source>
</evidence>
<evidence type="ECO:0000259" key="2">
    <source>
        <dbReference type="Pfam" id="PF01471"/>
    </source>
</evidence>
<dbReference type="Proteomes" id="UP000199632">
    <property type="component" value="Unassembled WGS sequence"/>
</dbReference>
<evidence type="ECO:0000313" key="6">
    <source>
        <dbReference type="EMBL" id="SDZ59310.1"/>
    </source>
</evidence>
<name>A0A1H3UA16_9ACTN</name>
<dbReference type="SUPFAM" id="SSF47090">
    <property type="entry name" value="PGBD-like"/>
    <property type="match status" value="1"/>
</dbReference>
<feature type="domain" description="Tc toxin complex TcA C-terminal TcB-binding" evidence="3">
    <location>
        <begin position="2892"/>
        <end position="3177"/>
    </location>
</feature>
<feature type="domain" description="ABC toxin N-terminal" evidence="5">
    <location>
        <begin position="1733"/>
        <end position="1853"/>
    </location>
</feature>
<dbReference type="InterPro" id="IPR046839">
    <property type="entry name" value="ABC_toxin_N"/>
</dbReference>
<dbReference type="InterPro" id="IPR040840">
    <property type="entry name" value="TcA_TcB_BD"/>
</dbReference>
<keyword evidence="7" id="KW-1185">Reference proteome</keyword>